<proteinExistence type="predicted"/>
<sequence length="159" mass="18219">MLVLLAVREERLMALEYQRMIVLRRMLDEQLQACLGNHAGVERFALVHDIGAVETDERLQSQLFQQRAEEVRGPSRRDDRLHAACLQLADRINGVLRHNLLFVDQRTVDIEKHDFVRHKSTLPCAPRVVRRLLCIWILPQYGSLVIIHREAGGSKGPGA</sequence>
<evidence type="ECO:0000313" key="2">
    <source>
        <dbReference type="Proteomes" id="UP000007523"/>
    </source>
</evidence>
<dbReference type="HOGENOM" id="CLU_1659030_0_0_9"/>
<dbReference type="AlphaFoldDB" id="H6NGS1"/>
<keyword evidence="2" id="KW-1185">Reference proteome</keyword>
<dbReference type="KEGG" id="pmq:PM3016_7406"/>
<protein>
    <submittedName>
        <fullName evidence="1">Uncharacterized protein</fullName>
    </submittedName>
</protein>
<reference evidence="1 2" key="1">
    <citation type="journal article" date="2012" name="J. Bacteriol.">
        <title>Complete Genome Sequence of Paenibacillus mucilaginosus 3016, a Bacterium Functional as Microbial Fertilizer.</title>
        <authorList>
            <person name="Ma M."/>
            <person name="Wang Z."/>
            <person name="Li L."/>
            <person name="Jiang X."/>
            <person name="Guan D."/>
            <person name="Cao F."/>
            <person name="Chen H."/>
            <person name="Wang X."/>
            <person name="Shen D."/>
            <person name="Du B."/>
            <person name="Li J."/>
        </authorList>
    </citation>
    <scope>NUCLEOTIDE SEQUENCE [LARGE SCALE GENOMIC DNA]</scope>
    <source>
        <strain evidence="1 2">3016</strain>
    </source>
</reference>
<evidence type="ECO:0000313" key="1">
    <source>
        <dbReference type="EMBL" id="AFC33974.1"/>
    </source>
</evidence>
<dbReference type="EMBL" id="CP003235">
    <property type="protein sequence ID" value="AFC33974.1"/>
    <property type="molecule type" value="Genomic_DNA"/>
</dbReference>
<name>H6NGS1_9BACL</name>
<gene>
    <name evidence="1" type="ORF">PM3016_7406</name>
</gene>
<organism evidence="1 2">
    <name type="scientific">Paenibacillus mucilaginosus 3016</name>
    <dbReference type="NCBI Taxonomy" id="1116391"/>
    <lineage>
        <taxon>Bacteria</taxon>
        <taxon>Bacillati</taxon>
        <taxon>Bacillota</taxon>
        <taxon>Bacilli</taxon>
        <taxon>Bacillales</taxon>
        <taxon>Paenibacillaceae</taxon>
        <taxon>Paenibacillus</taxon>
    </lineage>
</organism>
<dbReference type="Proteomes" id="UP000007523">
    <property type="component" value="Chromosome"/>
</dbReference>
<accession>H6NGS1</accession>